<evidence type="ECO:0000313" key="3">
    <source>
        <dbReference type="EMBL" id="SHO66902.1"/>
    </source>
</evidence>
<dbReference type="PANTHER" id="PTHR33375">
    <property type="entry name" value="CHROMOSOME-PARTITIONING PROTEIN PARB-RELATED"/>
    <property type="match status" value="1"/>
</dbReference>
<gene>
    <name evidence="3" type="ORF">SAMN02745172_03564</name>
</gene>
<keyword evidence="4" id="KW-1185">Reference proteome</keyword>
<evidence type="ECO:0000259" key="2">
    <source>
        <dbReference type="SMART" id="SM00470"/>
    </source>
</evidence>
<dbReference type="EMBL" id="FRXO01000008">
    <property type="protein sequence ID" value="SHO66902.1"/>
    <property type="molecule type" value="Genomic_DNA"/>
</dbReference>
<dbReference type="OrthoDB" id="7908920at2"/>
<comment type="similarity">
    <text evidence="1">Belongs to the ParB family.</text>
</comment>
<dbReference type="InterPro" id="IPR037972">
    <property type="entry name" value="RepB_N"/>
</dbReference>
<dbReference type="Proteomes" id="UP000186406">
    <property type="component" value="Unassembled WGS sequence"/>
</dbReference>
<dbReference type="GO" id="GO:0007059">
    <property type="term" value="P:chromosome segregation"/>
    <property type="evidence" value="ECO:0007669"/>
    <property type="project" value="TreeGrafter"/>
</dbReference>
<dbReference type="InterPro" id="IPR036086">
    <property type="entry name" value="ParB/Sulfiredoxin_sf"/>
</dbReference>
<dbReference type="Pfam" id="PF02195">
    <property type="entry name" value="ParB_N"/>
    <property type="match status" value="1"/>
</dbReference>
<dbReference type="Pfam" id="PF07506">
    <property type="entry name" value="RepB"/>
    <property type="match status" value="1"/>
</dbReference>
<sequence>MNKRTDRIRSLFTAPQAEALSADNMVAQPRVTSGSVRSLQDSFSGVERENEELREQLASGVAVVEIAADLIEPSPVADRFAEVEDAGFEALKASIAERGQEVPVLVRPHPARTGRFQCAYGHRRVRVALELGRPVRAVVRPLSDEDLVVAQGVENSARQDLSFVERAVFALKLEQAGHPRAVVQAALTIDRAEASKLVAVARAVPADIVAAIGRAPRIGRGRWQAFGAAVEQPGALGRIRTRMAAADFAGLDSDGRFGALLAAAAAPAKAAGAGEAKASEPGSGVVSAASGAKIARVDRSRKETRIILDRGDQDGFAAFLVEALPELFERYARMEREDGSGARMGRAPGSEE</sequence>
<dbReference type="GO" id="GO:0005694">
    <property type="term" value="C:chromosome"/>
    <property type="evidence" value="ECO:0007669"/>
    <property type="project" value="TreeGrafter"/>
</dbReference>
<evidence type="ECO:0000313" key="4">
    <source>
        <dbReference type="Proteomes" id="UP000186406"/>
    </source>
</evidence>
<dbReference type="InterPro" id="IPR050336">
    <property type="entry name" value="Chromosome_partition/occlusion"/>
</dbReference>
<dbReference type="InterPro" id="IPR011111">
    <property type="entry name" value="Plasmid_RepB"/>
</dbReference>
<protein>
    <submittedName>
        <fullName evidence="3">Chromosome partitioning protein, ParB family</fullName>
    </submittedName>
</protein>
<reference evidence="3 4" key="1">
    <citation type="submission" date="2016-12" db="EMBL/GenBank/DDBJ databases">
        <authorList>
            <person name="Song W.-J."/>
            <person name="Kurnit D.M."/>
        </authorList>
    </citation>
    <scope>NUCLEOTIDE SEQUENCE [LARGE SCALE GENOMIC DNA]</scope>
    <source>
        <strain evidence="3 4">DSM 19599</strain>
    </source>
</reference>
<evidence type="ECO:0000256" key="1">
    <source>
        <dbReference type="ARBA" id="ARBA00006295"/>
    </source>
</evidence>
<dbReference type="InterPro" id="IPR003115">
    <property type="entry name" value="ParB_N"/>
</dbReference>
<dbReference type="SMART" id="SM00470">
    <property type="entry name" value="ParB"/>
    <property type="match status" value="1"/>
</dbReference>
<dbReference type="InterPro" id="IPR017819">
    <property type="entry name" value="Plasmid_partition_RepB"/>
</dbReference>
<dbReference type="SUPFAM" id="SSF110849">
    <property type="entry name" value="ParB/Sulfiredoxin"/>
    <property type="match status" value="1"/>
</dbReference>
<dbReference type="GO" id="GO:0003677">
    <property type="term" value="F:DNA binding"/>
    <property type="evidence" value="ECO:0007669"/>
    <property type="project" value="InterPro"/>
</dbReference>
<dbReference type="NCBIfam" id="TIGR03454">
    <property type="entry name" value="partition_RepB"/>
    <property type="match status" value="1"/>
</dbReference>
<proteinExistence type="inferred from homology"/>
<dbReference type="STRING" id="1123029.SAMN02745172_03564"/>
<dbReference type="InterPro" id="IPR004437">
    <property type="entry name" value="ParB/RepB/Spo0J"/>
</dbReference>
<dbReference type="NCBIfam" id="TIGR00180">
    <property type="entry name" value="parB_part"/>
    <property type="match status" value="1"/>
</dbReference>
<name>A0A1M7ZQ16_9HYPH</name>
<dbReference type="Gene3D" id="3.90.1530.30">
    <property type="match status" value="1"/>
</dbReference>
<dbReference type="PANTHER" id="PTHR33375:SF1">
    <property type="entry name" value="CHROMOSOME-PARTITIONING PROTEIN PARB-RELATED"/>
    <property type="match status" value="1"/>
</dbReference>
<organism evidence="3 4">
    <name type="scientific">Pseudoxanthobacter soli DSM 19599</name>
    <dbReference type="NCBI Taxonomy" id="1123029"/>
    <lineage>
        <taxon>Bacteria</taxon>
        <taxon>Pseudomonadati</taxon>
        <taxon>Pseudomonadota</taxon>
        <taxon>Alphaproteobacteria</taxon>
        <taxon>Hyphomicrobiales</taxon>
        <taxon>Segnochrobactraceae</taxon>
        <taxon>Pseudoxanthobacter</taxon>
    </lineage>
</organism>
<feature type="domain" description="ParB-like N-terminal" evidence="2">
    <location>
        <begin position="64"/>
        <end position="156"/>
    </location>
</feature>
<dbReference type="CDD" id="cd16405">
    <property type="entry name" value="RepB_like_N"/>
    <property type="match status" value="1"/>
</dbReference>
<dbReference type="AlphaFoldDB" id="A0A1M7ZQ16"/>
<accession>A0A1M7ZQ16</accession>